<keyword evidence="5" id="KW-1185">Reference proteome</keyword>
<dbReference type="InterPro" id="IPR000182">
    <property type="entry name" value="GNAT_dom"/>
</dbReference>
<keyword evidence="1 4" id="KW-0808">Transferase</keyword>
<dbReference type="CDD" id="cd04301">
    <property type="entry name" value="NAT_SF"/>
    <property type="match status" value="1"/>
</dbReference>
<accession>A0A1I6VYZ8</accession>
<dbReference type="Proteomes" id="UP000199392">
    <property type="component" value="Unassembled WGS sequence"/>
</dbReference>
<reference evidence="5" key="1">
    <citation type="submission" date="2016-10" db="EMBL/GenBank/DDBJ databases">
        <authorList>
            <person name="Varghese N."/>
            <person name="Submissions S."/>
        </authorList>
    </citation>
    <scope>NUCLEOTIDE SEQUENCE [LARGE SCALE GENOMIC DNA]</scope>
    <source>
        <strain evidence="5">DSM 26894</strain>
    </source>
</reference>
<evidence type="ECO:0000256" key="2">
    <source>
        <dbReference type="ARBA" id="ARBA00023315"/>
    </source>
</evidence>
<sequence>MIDLSPPYRLATPEDAQELAELVNFAGNGLPLHLWRELAEEGQDPWEVGRQRQAERTRDGQAVVVDFGAGAVAALTGYPIDAAPEPVPDDLPAVFRPLQELENEAPGSWYVNVLACFPEHRGMGLGSGLLRLAEQIAGAEGLERMSIIVAGDNEGARRLYERQGYTETARRPCVHGNWQSDLEEWVLLVKTI</sequence>
<feature type="domain" description="N-acetyltransferase" evidence="3">
    <location>
        <begin position="6"/>
        <end position="192"/>
    </location>
</feature>
<dbReference type="PROSITE" id="PS51186">
    <property type="entry name" value="GNAT"/>
    <property type="match status" value="1"/>
</dbReference>
<protein>
    <submittedName>
        <fullName evidence="4">Acetyltransferase (GNAT) family protein</fullName>
    </submittedName>
</protein>
<proteinExistence type="predicted"/>
<evidence type="ECO:0000313" key="5">
    <source>
        <dbReference type="Proteomes" id="UP000199392"/>
    </source>
</evidence>
<gene>
    <name evidence="4" type="ORF">SAMN04488050_113210</name>
</gene>
<evidence type="ECO:0000256" key="1">
    <source>
        <dbReference type="ARBA" id="ARBA00022679"/>
    </source>
</evidence>
<evidence type="ECO:0000259" key="3">
    <source>
        <dbReference type="PROSITE" id="PS51186"/>
    </source>
</evidence>
<dbReference type="EMBL" id="FOZW01000013">
    <property type="protein sequence ID" value="SFT18955.1"/>
    <property type="molecule type" value="Genomic_DNA"/>
</dbReference>
<dbReference type="Pfam" id="PF00583">
    <property type="entry name" value="Acetyltransf_1"/>
    <property type="match status" value="1"/>
</dbReference>
<dbReference type="OrthoDB" id="9788924at2"/>
<name>A0A1I6VYZ8_9RHOB</name>
<dbReference type="GO" id="GO:0016747">
    <property type="term" value="F:acyltransferase activity, transferring groups other than amino-acyl groups"/>
    <property type="evidence" value="ECO:0007669"/>
    <property type="project" value="InterPro"/>
</dbReference>
<dbReference type="InterPro" id="IPR050680">
    <property type="entry name" value="YpeA/RimI_acetyltransf"/>
</dbReference>
<evidence type="ECO:0000313" key="4">
    <source>
        <dbReference type="EMBL" id="SFT18955.1"/>
    </source>
</evidence>
<keyword evidence="2" id="KW-0012">Acyltransferase</keyword>
<organism evidence="4 5">
    <name type="scientific">Alloyangia pacifica</name>
    <dbReference type="NCBI Taxonomy" id="311180"/>
    <lineage>
        <taxon>Bacteria</taxon>
        <taxon>Pseudomonadati</taxon>
        <taxon>Pseudomonadota</taxon>
        <taxon>Alphaproteobacteria</taxon>
        <taxon>Rhodobacterales</taxon>
        <taxon>Roseobacteraceae</taxon>
        <taxon>Alloyangia</taxon>
    </lineage>
</organism>
<dbReference type="AlphaFoldDB" id="A0A1I6VYZ8"/>
<dbReference type="RefSeq" id="WP_092428843.1">
    <property type="nucleotide sequence ID" value="NZ_FNCL01000013.1"/>
</dbReference>
<dbReference type="Gene3D" id="3.40.630.30">
    <property type="match status" value="1"/>
</dbReference>
<dbReference type="PANTHER" id="PTHR43420">
    <property type="entry name" value="ACETYLTRANSFERASE"/>
    <property type="match status" value="1"/>
</dbReference>
<dbReference type="InterPro" id="IPR016181">
    <property type="entry name" value="Acyl_CoA_acyltransferase"/>
</dbReference>
<dbReference type="SUPFAM" id="SSF55729">
    <property type="entry name" value="Acyl-CoA N-acyltransferases (Nat)"/>
    <property type="match status" value="1"/>
</dbReference>
<dbReference type="STRING" id="311180.SAMN04488050_113210"/>